<sequence>MKKLVFLLFFFLGIAFGQNDSQIQLSPEATFSVITCGPGSELYSTFGHNAFRLKDPVYNYDVVYNYGTFDFNTPFFYIKFAQGKLPYQLGRSSFKNFVYAYKYEKRWVKEQVLNLSPNQVQTLLAYLENNYKEENRSYKYDFFFNNCATKIGEVLRKNFDDEIEFSYNHITTEKTFRDLIYDYVDKNSWSSFGIDIALGSVIDREATAKEYDFLPDYVYKSVENATLQNGESLVKEVNVILKEPKNTQKAGSFALSPYFISTILLLIVLIITFLDFKHKKRTRWLDAALLLITGLGGIMVLLLWFATDHSMTVNNWNLLWVFPINLLFIRKFRSKQKEAKNRWKYTAFLIGLIVILLFLWLLQFQVFALAAIPLLIMLLIRYSYLTYYFLKQ</sequence>
<keyword evidence="2" id="KW-0732">Signal</keyword>
<keyword evidence="1" id="KW-0812">Transmembrane</keyword>
<evidence type="ECO:0000259" key="4">
    <source>
        <dbReference type="Pfam" id="PF25221"/>
    </source>
</evidence>
<evidence type="ECO:0000256" key="1">
    <source>
        <dbReference type="SAM" id="Phobius"/>
    </source>
</evidence>
<evidence type="ECO:0000259" key="3">
    <source>
        <dbReference type="Pfam" id="PF13387"/>
    </source>
</evidence>
<dbReference type="Pfam" id="PF13387">
    <property type="entry name" value="Lnb_N"/>
    <property type="match status" value="1"/>
</dbReference>
<evidence type="ECO:0000313" key="6">
    <source>
        <dbReference type="Proteomes" id="UP000244090"/>
    </source>
</evidence>
<dbReference type="Proteomes" id="UP000244090">
    <property type="component" value="Unassembled WGS sequence"/>
</dbReference>
<feature type="transmembrane region" description="Helical" evidence="1">
    <location>
        <begin position="255"/>
        <end position="276"/>
    </location>
</feature>
<accession>A0A2T6BZC7</accession>
<keyword evidence="6" id="KW-1185">Reference proteome</keyword>
<feature type="transmembrane region" description="Helical" evidence="1">
    <location>
        <begin position="313"/>
        <end position="330"/>
    </location>
</feature>
<name>A0A2T6BZC7_9FLAO</name>
<keyword evidence="1" id="KW-1133">Transmembrane helix</keyword>
<gene>
    <name evidence="5" type="ORF">C8N46_10463</name>
</gene>
<dbReference type="AlphaFoldDB" id="A0A2T6BZC7"/>
<dbReference type="OrthoDB" id="319167at2"/>
<keyword evidence="1" id="KW-0472">Membrane</keyword>
<feature type="signal peptide" evidence="2">
    <location>
        <begin position="1"/>
        <end position="17"/>
    </location>
</feature>
<dbReference type="Pfam" id="PF25221">
    <property type="entry name" value="5TMH_Lnb"/>
    <property type="match status" value="1"/>
</dbReference>
<dbReference type="InterPro" id="IPR057436">
    <property type="entry name" value="5TMH_Lnb"/>
</dbReference>
<dbReference type="InterPro" id="IPR025178">
    <property type="entry name" value="Lnb_N"/>
</dbReference>
<comment type="caution">
    <text evidence="5">The sequence shown here is derived from an EMBL/GenBank/DDBJ whole genome shotgun (WGS) entry which is preliminary data.</text>
</comment>
<evidence type="ECO:0000256" key="2">
    <source>
        <dbReference type="SAM" id="SignalP"/>
    </source>
</evidence>
<feature type="chain" id="PRO_5015462992" evidence="2">
    <location>
        <begin position="18"/>
        <end position="392"/>
    </location>
</feature>
<feature type="domain" description="Lnb-like transmembrane" evidence="4">
    <location>
        <begin position="253"/>
        <end position="390"/>
    </location>
</feature>
<proteinExistence type="predicted"/>
<feature type="transmembrane region" description="Helical" evidence="1">
    <location>
        <begin position="367"/>
        <end position="390"/>
    </location>
</feature>
<feature type="domain" description="Lnb N-terminal periplasmic" evidence="3">
    <location>
        <begin position="27"/>
        <end position="162"/>
    </location>
</feature>
<dbReference type="RefSeq" id="WP_108114663.1">
    <property type="nucleotide sequence ID" value="NZ_QBKT01000004.1"/>
</dbReference>
<reference evidence="5 6" key="1">
    <citation type="submission" date="2018-04" db="EMBL/GenBank/DDBJ databases">
        <title>Genomic Encyclopedia of Archaeal and Bacterial Type Strains, Phase II (KMG-II): from individual species to whole genera.</title>
        <authorList>
            <person name="Goeker M."/>
        </authorList>
    </citation>
    <scope>NUCLEOTIDE SEQUENCE [LARGE SCALE GENOMIC DNA]</scope>
    <source>
        <strain evidence="5 6">DSM 25731</strain>
    </source>
</reference>
<protein>
    <submittedName>
        <fullName evidence="5">Uncharacterized protein DUF4105</fullName>
    </submittedName>
</protein>
<feature type="transmembrane region" description="Helical" evidence="1">
    <location>
        <begin position="288"/>
        <end position="307"/>
    </location>
</feature>
<feature type="transmembrane region" description="Helical" evidence="1">
    <location>
        <begin position="342"/>
        <end position="361"/>
    </location>
</feature>
<evidence type="ECO:0000313" key="5">
    <source>
        <dbReference type="EMBL" id="PTX61420.1"/>
    </source>
</evidence>
<dbReference type="EMBL" id="QBKT01000004">
    <property type="protein sequence ID" value="PTX61420.1"/>
    <property type="molecule type" value="Genomic_DNA"/>
</dbReference>
<organism evidence="5 6">
    <name type="scientific">Kordia periserrulae</name>
    <dbReference type="NCBI Taxonomy" id="701523"/>
    <lineage>
        <taxon>Bacteria</taxon>
        <taxon>Pseudomonadati</taxon>
        <taxon>Bacteroidota</taxon>
        <taxon>Flavobacteriia</taxon>
        <taxon>Flavobacteriales</taxon>
        <taxon>Flavobacteriaceae</taxon>
        <taxon>Kordia</taxon>
    </lineage>
</organism>